<organism evidence="1 2">
    <name type="scientific">Araneus ventricosus</name>
    <name type="common">Orbweaver spider</name>
    <name type="synonym">Epeira ventricosa</name>
    <dbReference type="NCBI Taxonomy" id="182803"/>
    <lineage>
        <taxon>Eukaryota</taxon>
        <taxon>Metazoa</taxon>
        <taxon>Ecdysozoa</taxon>
        <taxon>Arthropoda</taxon>
        <taxon>Chelicerata</taxon>
        <taxon>Arachnida</taxon>
        <taxon>Araneae</taxon>
        <taxon>Araneomorphae</taxon>
        <taxon>Entelegynae</taxon>
        <taxon>Araneoidea</taxon>
        <taxon>Araneidae</taxon>
        <taxon>Araneus</taxon>
    </lineage>
</organism>
<keyword evidence="2" id="KW-1185">Reference proteome</keyword>
<reference evidence="1 2" key="1">
    <citation type="journal article" date="2019" name="Sci. Rep.">
        <title>Orb-weaving spider Araneus ventricosus genome elucidates the spidroin gene catalogue.</title>
        <authorList>
            <person name="Kono N."/>
            <person name="Nakamura H."/>
            <person name="Ohtoshi R."/>
            <person name="Moran D.A.P."/>
            <person name="Shinohara A."/>
            <person name="Yoshida Y."/>
            <person name="Fujiwara M."/>
            <person name="Mori M."/>
            <person name="Tomita M."/>
            <person name="Arakawa K."/>
        </authorList>
    </citation>
    <scope>NUCLEOTIDE SEQUENCE [LARGE SCALE GENOMIC DNA]</scope>
</reference>
<dbReference type="Proteomes" id="UP000499080">
    <property type="component" value="Unassembled WGS sequence"/>
</dbReference>
<feature type="non-terminal residue" evidence="1">
    <location>
        <position position="41"/>
    </location>
</feature>
<dbReference type="EMBL" id="BGPR01093649">
    <property type="protein sequence ID" value="GBM31800.1"/>
    <property type="molecule type" value="Genomic_DNA"/>
</dbReference>
<comment type="caution">
    <text evidence="1">The sequence shown here is derived from an EMBL/GenBank/DDBJ whole genome shotgun (WGS) entry which is preliminary data.</text>
</comment>
<accession>A0A4Y2ERD6</accession>
<name>A0A4Y2ERD6_ARAVE</name>
<sequence>MNTGIRHFDEWRNVVRSDSPDFFSIILMVEYVGDVLDPDST</sequence>
<protein>
    <submittedName>
        <fullName evidence="1">Uncharacterized protein</fullName>
    </submittedName>
</protein>
<evidence type="ECO:0000313" key="1">
    <source>
        <dbReference type="EMBL" id="GBM31800.1"/>
    </source>
</evidence>
<evidence type="ECO:0000313" key="2">
    <source>
        <dbReference type="Proteomes" id="UP000499080"/>
    </source>
</evidence>
<dbReference type="AlphaFoldDB" id="A0A4Y2ERD6"/>
<gene>
    <name evidence="1" type="ORF">AVEN_167679_1</name>
</gene>
<proteinExistence type="predicted"/>